<dbReference type="Pfam" id="PF01177">
    <property type="entry name" value="Asp_Glu_race"/>
    <property type="match status" value="1"/>
</dbReference>
<dbReference type="Proteomes" id="UP000319449">
    <property type="component" value="Unassembled WGS sequence"/>
</dbReference>
<organism evidence="2 3">
    <name type="scientific">Geobacter argillaceus</name>
    <dbReference type="NCBI Taxonomy" id="345631"/>
    <lineage>
        <taxon>Bacteria</taxon>
        <taxon>Pseudomonadati</taxon>
        <taxon>Thermodesulfobacteriota</taxon>
        <taxon>Desulfuromonadia</taxon>
        <taxon>Geobacterales</taxon>
        <taxon>Geobacteraceae</taxon>
        <taxon>Geobacter</taxon>
    </lineage>
</organism>
<evidence type="ECO:0000256" key="1">
    <source>
        <dbReference type="ARBA" id="ARBA00038414"/>
    </source>
</evidence>
<dbReference type="InterPro" id="IPR053714">
    <property type="entry name" value="Iso_Racemase_Enz_sf"/>
</dbReference>
<sequence length="256" mass="28792">MKILFMNPFGTDRYNDLIQRILNQAKRSDTKVVVDNLSKGPTYLDYHYYKNFIVGELIERGIQAERDGYDGVIFGCMLDPGVFEAKENVDIPLIGTHEPTIHLAAMLGHRFAVVTNSDKSAPSMANLVRHYGLEDKCVGSGSIRMSLDEIFARPEQCKENTLEAIRWCKERGADVMVAACTIQSAYFMDAYGLSKDTFSIEGLTYLDPNIIGLKMCEVLVDLHKMGISLSRNSLFGKPQDFSISDWHTVRKTFGVE</sequence>
<proteinExistence type="inferred from homology"/>
<dbReference type="InterPro" id="IPR052186">
    <property type="entry name" value="Hydantoin_racemase-like"/>
</dbReference>
<dbReference type="InterPro" id="IPR015942">
    <property type="entry name" value="Asp/Glu/hydantoin_racemase"/>
</dbReference>
<dbReference type="RefSeq" id="WP_145026232.1">
    <property type="nucleotide sequence ID" value="NZ_VLLN01000051.1"/>
</dbReference>
<comment type="caution">
    <text evidence="2">The sequence shown here is derived from an EMBL/GenBank/DDBJ whole genome shotgun (WGS) entry which is preliminary data.</text>
</comment>
<name>A0A562V0A0_9BACT</name>
<dbReference type="OrthoDB" id="9791723at2"/>
<gene>
    <name evidence="2" type="ORF">JN12_04010</name>
</gene>
<dbReference type="PANTHER" id="PTHR28047:SF5">
    <property type="entry name" value="PROTEIN DCG1"/>
    <property type="match status" value="1"/>
</dbReference>
<reference evidence="2 3" key="1">
    <citation type="submission" date="2019-07" db="EMBL/GenBank/DDBJ databases">
        <title>Genomic Encyclopedia of Archaeal and Bacterial Type Strains, Phase II (KMG-II): from individual species to whole genera.</title>
        <authorList>
            <person name="Goeker M."/>
        </authorList>
    </citation>
    <scope>NUCLEOTIDE SEQUENCE [LARGE SCALE GENOMIC DNA]</scope>
    <source>
        <strain evidence="2 3">ATCC BAA-1139</strain>
    </source>
</reference>
<dbReference type="PANTHER" id="PTHR28047">
    <property type="entry name" value="PROTEIN DCG1"/>
    <property type="match status" value="1"/>
</dbReference>
<comment type="similarity">
    <text evidence="1">Belongs to the HyuE racemase family.</text>
</comment>
<dbReference type="AlphaFoldDB" id="A0A562V0A0"/>
<evidence type="ECO:0000313" key="3">
    <source>
        <dbReference type="Proteomes" id="UP000319449"/>
    </source>
</evidence>
<accession>A0A562V0A0</accession>
<dbReference type="EMBL" id="VLLN01000051">
    <property type="protein sequence ID" value="TWJ11346.1"/>
    <property type="molecule type" value="Genomic_DNA"/>
</dbReference>
<dbReference type="Gene3D" id="3.40.50.12500">
    <property type="match status" value="1"/>
</dbReference>
<keyword evidence="3" id="KW-1185">Reference proteome</keyword>
<protein>
    <submittedName>
        <fullName evidence="2">Allantoin racemase</fullName>
    </submittedName>
</protein>
<dbReference type="GO" id="GO:0047661">
    <property type="term" value="F:amino-acid racemase activity"/>
    <property type="evidence" value="ECO:0007669"/>
    <property type="project" value="InterPro"/>
</dbReference>
<evidence type="ECO:0000313" key="2">
    <source>
        <dbReference type="EMBL" id="TWJ11346.1"/>
    </source>
</evidence>